<dbReference type="PROSITE" id="PS51419">
    <property type="entry name" value="RAB"/>
    <property type="match status" value="1"/>
</dbReference>
<dbReference type="EMBL" id="CAJJDP010000131">
    <property type="protein sequence ID" value="CAD8204031.1"/>
    <property type="molecule type" value="Genomic_DNA"/>
</dbReference>
<keyword evidence="3" id="KW-1133">Transmembrane helix</keyword>
<proteinExistence type="predicted"/>
<organism evidence="4 5">
    <name type="scientific">Paramecium octaurelia</name>
    <dbReference type="NCBI Taxonomy" id="43137"/>
    <lineage>
        <taxon>Eukaryota</taxon>
        <taxon>Sar</taxon>
        <taxon>Alveolata</taxon>
        <taxon>Ciliophora</taxon>
        <taxon>Intramacronucleata</taxon>
        <taxon>Oligohymenophorea</taxon>
        <taxon>Peniculida</taxon>
        <taxon>Parameciidae</taxon>
        <taxon>Paramecium</taxon>
    </lineage>
</organism>
<keyword evidence="3" id="KW-0472">Membrane</keyword>
<dbReference type="Pfam" id="PF00071">
    <property type="entry name" value="Ras"/>
    <property type="match status" value="1"/>
</dbReference>
<feature type="transmembrane region" description="Helical" evidence="3">
    <location>
        <begin position="111"/>
        <end position="128"/>
    </location>
</feature>
<keyword evidence="3" id="KW-0812">Transmembrane</keyword>
<comment type="caution">
    <text evidence="4">The sequence shown here is derived from an EMBL/GenBank/DDBJ whole genome shotgun (WGS) entry which is preliminary data.</text>
</comment>
<protein>
    <submittedName>
        <fullName evidence="4">Uncharacterized protein</fullName>
    </submittedName>
</protein>
<dbReference type="GO" id="GO:0005525">
    <property type="term" value="F:GTP binding"/>
    <property type="evidence" value="ECO:0007669"/>
    <property type="project" value="UniProtKB-KW"/>
</dbReference>
<accession>A0A8S1XRX1</accession>
<keyword evidence="2" id="KW-0342">GTP-binding</keyword>
<reference evidence="4" key="1">
    <citation type="submission" date="2021-01" db="EMBL/GenBank/DDBJ databases">
        <authorList>
            <consortium name="Genoscope - CEA"/>
            <person name="William W."/>
        </authorList>
    </citation>
    <scope>NUCLEOTIDE SEQUENCE</scope>
</reference>
<dbReference type="GO" id="GO:0003924">
    <property type="term" value="F:GTPase activity"/>
    <property type="evidence" value="ECO:0007669"/>
    <property type="project" value="InterPro"/>
</dbReference>
<keyword evidence="1" id="KW-0547">Nucleotide-binding</keyword>
<sequence length="129" mass="15463">MLSKRFGILKDKRDLELLQEAEASIMVCDVTQEDTFEEIDKYWLPEAKKYRKQNVYMLVIGRKKDLEEQKQQDCQSHNLQFAECNAKTADHVNNILIELSKMEQKKRGRKLMSIFIKISYFFLLFMIYK</sequence>
<gene>
    <name evidence="4" type="ORF">POCTA_138.1.T1310136</name>
</gene>
<evidence type="ECO:0000313" key="5">
    <source>
        <dbReference type="Proteomes" id="UP000683925"/>
    </source>
</evidence>
<dbReference type="Proteomes" id="UP000683925">
    <property type="component" value="Unassembled WGS sequence"/>
</dbReference>
<evidence type="ECO:0000313" key="4">
    <source>
        <dbReference type="EMBL" id="CAD8204031.1"/>
    </source>
</evidence>
<dbReference type="InterPro" id="IPR001806">
    <property type="entry name" value="Small_GTPase"/>
</dbReference>
<keyword evidence="5" id="KW-1185">Reference proteome</keyword>
<name>A0A8S1XRX1_PAROT</name>
<evidence type="ECO:0000256" key="1">
    <source>
        <dbReference type="ARBA" id="ARBA00022741"/>
    </source>
</evidence>
<dbReference type="AlphaFoldDB" id="A0A8S1XRX1"/>
<dbReference type="InterPro" id="IPR050227">
    <property type="entry name" value="Rab"/>
</dbReference>
<evidence type="ECO:0000256" key="3">
    <source>
        <dbReference type="SAM" id="Phobius"/>
    </source>
</evidence>
<dbReference type="PANTHER" id="PTHR47977">
    <property type="entry name" value="RAS-RELATED PROTEIN RAB"/>
    <property type="match status" value="1"/>
</dbReference>
<evidence type="ECO:0000256" key="2">
    <source>
        <dbReference type="ARBA" id="ARBA00023134"/>
    </source>
</evidence>